<evidence type="ECO:0000313" key="2">
    <source>
        <dbReference type="EMBL" id="KAK3674894.1"/>
    </source>
</evidence>
<proteinExistence type="predicted"/>
<dbReference type="Gene3D" id="2.130.10.10">
    <property type="entry name" value="YVTN repeat-like/Quinoprotein amine dehydrogenase"/>
    <property type="match status" value="2"/>
</dbReference>
<feature type="compositionally biased region" description="Basic and acidic residues" evidence="1">
    <location>
        <begin position="543"/>
        <end position="552"/>
    </location>
</feature>
<dbReference type="EMBL" id="JAUTXT010000017">
    <property type="protein sequence ID" value="KAK3674894.1"/>
    <property type="molecule type" value="Genomic_DNA"/>
</dbReference>
<feature type="region of interest" description="Disordered" evidence="1">
    <location>
        <begin position="406"/>
        <end position="445"/>
    </location>
</feature>
<protein>
    <recommendedName>
        <fullName evidence="4">WD40 repeat-like protein</fullName>
    </recommendedName>
</protein>
<evidence type="ECO:0008006" key="4">
    <source>
        <dbReference type="Google" id="ProtNLM"/>
    </source>
</evidence>
<sequence length="586" mass="64258">MGLLHAAAAHGLDRAVVQRPSICGKCDSFNKVAAITRRQSPPGTNKDHEKFESQAQSEIVVAIDNSGTTEIFASSKAGIVASRFNNNQLAVADGQVIVLHNTRRGQDRSWGLSAHDDEVRLLESTTDGFFLTTKLTHGIMHYDANRGCVGRPLQVHNATPVAMASSKTFMLLASKDPPFVSLKNLTTAQPAVLMQPRASGTSIVLATFHPSRPHIFLLGFSDGLIAGYNTRKCEEDGYDGEFGRTKKLHRDLTACAFLPGHESRIVSVGLDGRCRVSDLKTGIAIRTWHVMAPVTCISAASDGTIAIGRLDGKVRLYSGVGVLQAEWAIVNDERVISLEWVAGTTPFGRRLSNIPVKRIDAAPGGLGLPQALRQDTRFTVHPDELSQGTVIHRPVTTRPAIPIPAAEHPDLLSSPQPLRHRTKPPRPRVTARTFVSSRRQQKAWHPGNVLEREVTWLTDSVQDSSMHEQHSFDGAWQTSDEEAQEGCNESAVAPKNDRTVVFEPASEDVRALFPRTSSLSPARRRKTSKQPVSPWNRARTAKSRVDSAQDGGDELREMLAALESDHRQLGEKVNYMRALLQRKSLI</sequence>
<dbReference type="SMART" id="SM00320">
    <property type="entry name" value="WD40"/>
    <property type="match status" value="2"/>
</dbReference>
<dbReference type="InterPro" id="IPR036322">
    <property type="entry name" value="WD40_repeat_dom_sf"/>
</dbReference>
<accession>A0AAE1C1T5</accession>
<feature type="region of interest" description="Disordered" evidence="1">
    <location>
        <begin position="516"/>
        <end position="552"/>
    </location>
</feature>
<dbReference type="InterPro" id="IPR001680">
    <property type="entry name" value="WD40_rpt"/>
</dbReference>
<organism evidence="2 3">
    <name type="scientific">Recurvomyces mirabilis</name>
    <dbReference type="NCBI Taxonomy" id="574656"/>
    <lineage>
        <taxon>Eukaryota</taxon>
        <taxon>Fungi</taxon>
        <taxon>Dikarya</taxon>
        <taxon>Ascomycota</taxon>
        <taxon>Pezizomycotina</taxon>
        <taxon>Dothideomycetes</taxon>
        <taxon>Dothideomycetidae</taxon>
        <taxon>Mycosphaerellales</taxon>
        <taxon>Teratosphaeriaceae</taxon>
        <taxon>Recurvomyces</taxon>
    </lineage>
</organism>
<name>A0AAE1C1T5_9PEZI</name>
<dbReference type="AlphaFoldDB" id="A0AAE1C1T5"/>
<evidence type="ECO:0000256" key="1">
    <source>
        <dbReference type="SAM" id="MobiDB-lite"/>
    </source>
</evidence>
<dbReference type="SUPFAM" id="SSF50978">
    <property type="entry name" value="WD40 repeat-like"/>
    <property type="match status" value="1"/>
</dbReference>
<evidence type="ECO:0000313" key="3">
    <source>
        <dbReference type="Proteomes" id="UP001274830"/>
    </source>
</evidence>
<dbReference type="Proteomes" id="UP001274830">
    <property type="component" value="Unassembled WGS sequence"/>
</dbReference>
<reference evidence="2" key="1">
    <citation type="submission" date="2023-07" db="EMBL/GenBank/DDBJ databases">
        <title>Black Yeasts Isolated from many extreme environments.</title>
        <authorList>
            <person name="Coleine C."/>
            <person name="Stajich J.E."/>
            <person name="Selbmann L."/>
        </authorList>
    </citation>
    <scope>NUCLEOTIDE SEQUENCE</scope>
    <source>
        <strain evidence="2">CCFEE 5485</strain>
    </source>
</reference>
<keyword evidence="3" id="KW-1185">Reference proteome</keyword>
<dbReference type="InterPro" id="IPR015943">
    <property type="entry name" value="WD40/YVTN_repeat-like_dom_sf"/>
</dbReference>
<gene>
    <name evidence="2" type="ORF">LTR78_005238</name>
</gene>
<comment type="caution">
    <text evidence="2">The sequence shown here is derived from an EMBL/GenBank/DDBJ whole genome shotgun (WGS) entry which is preliminary data.</text>
</comment>